<gene>
    <name evidence="2" type="ORF">IPV69_16505</name>
</gene>
<name>A0A7M2WQR3_9BACT</name>
<dbReference type="KEGG" id="hbs:IPV69_16505"/>
<dbReference type="EMBL" id="CP063458">
    <property type="protein sequence ID" value="QOV87877.1"/>
    <property type="molecule type" value="Genomic_DNA"/>
</dbReference>
<dbReference type="RefSeq" id="WP_206290792.1">
    <property type="nucleotide sequence ID" value="NZ_CP063458.1"/>
</dbReference>
<evidence type="ECO:0000256" key="1">
    <source>
        <dbReference type="SAM" id="Phobius"/>
    </source>
</evidence>
<sequence>MIAGSHIPEIDQDVPSPATAFAYRRRARQIRHRYRDDPAGLHLSLKNLAIQVDSARPAASAKAGLRHVKTRVVPARVIAPAVTFSDQASKDAARENVASAAMVARQTATIASGLQSPVGLVEEFSERVRSQLGEGVLRYDQRKALYREAARLGIDRFEASLIIAAIEHRHGLPAPSMPRNRSRRRSSVLSIVSGVLLLEALLLTIARLYMF</sequence>
<keyword evidence="1" id="KW-0812">Transmembrane</keyword>
<evidence type="ECO:0000313" key="3">
    <source>
        <dbReference type="Proteomes" id="UP000593765"/>
    </source>
</evidence>
<protein>
    <submittedName>
        <fullName evidence="2">Uncharacterized protein</fullName>
    </submittedName>
</protein>
<organism evidence="2 3">
    <name type="scientific">Humisphaera borealis</name>
    <dbReference type="NCBI Taxonomy" id="2807512"/>
    <lineage>
        <taxon>Bacteria</taxon>
        <taxon>Pseudomonadati</taxon>
        <taxon>Planctomycetota</taxon>
        <taxon>Phycisphaerae</taxon>
        <taxon>Tepidisphaerales</taxon>
        <taxon>Tepidisphaeraceae</taxon>
        <taxon>Humisphaera</taxon>
    </lineage>
</organism>
<keyword evidence="1" id="KW-1133">Transmembrane helix</keyword>
<proteinExistence type="predicted"/>
<evidence type="ECO:0000313" key="2">
    <source>
        <dbReference type="EMBL" id="QOV87877.1"/>
    </source>
</evidence>
<dbReference type="AlphaFoldDB" id="A0A7M2WQR3"/>
<dbReference type="Proteomes" id="UP000593765">
    <property type="component" value="Chromosome"/>
</dbReference>
<accession>A0A7M2WQR3</accession>
<reference evidence="2 3" key="1">
    <citation type="submission" date="2020-10" db="EMBL/GenBank/DDBJ databases">
        <title>Wide distribution of Phycisphaera-like planctomycetes from WD2101 soil group in peatlands and genome analysis of the first cultivated representative.</title>
        <authorList>
            <person name="Dedysh S.N."/>
            <person name="Beletsky A.V."/>
            <person name="Ivanova A."/>
            <person name="Kulichevskaya I.S."/>
            <person name="Suzina N.E."/>
            <person name="Philippov D.A."/>
            <person name="Rakitin A.L."/>
            <person name="Mardanov A.V."/>
            <person name="Ravin N.V."/>
        </authorList>
    </citation>
    <scope>NUCLEOTIDE SEQUENCE [LARGE SCALE GENOMIC DNA]</scope>
    <source>
        <strain evidence="2 3">M1803</strain>
    </source>
</reference>
<keyword evidence="3" id="KW-1185">Reference proteome</keyword>
<feature type="transmembrane region" description="Helical" evidence="1">
    <location>
        <begin position="187"/>
        <end position="210"/>
    </location>
</feature>
<keyword evidence="1" id="KW-0472">Membrane</keyword>